<dbReference type="RefSeq" id="WP_105038973.1">
    <property type="nucleotide sequence ID" value="NZ_PPSL01000002.1"/>
</dbReference>
<dbReference type="GO" id="GO:0006145">
    <property type="term" value="P:purine nucleobase catabolic process"/>
    <property type="evidence" value="ECO:0007669"/>
    <property type="project" value="TreeGrafter"/>
</dbReference>
<evidence type="ECO:0000313" key="3">
    <source>
        <dbReference type="EMBL" id="PQJ12094.1"/>
    </source>
</evidence>
<dbReference type="CDD" id="cd01317">
    <property type="entry name" value="DHOase_IIa"/>
    <property type="match status" value="1"/>
</dbReference>
<dbReference type="InterPro" id="IPR024403">
    <property type="entry name" value="DHOase_cat"/>
</dbReference>
<organism evidence="3 4">
    <name type="scientific">Flavipsychrobacter stenotrophus</name>
    <dbReference type="NCBI Taxonomy" id="2077091"/>
    <lineage>
        <taxon>Bacteria</taxon>
        <taxon>Pseudomonadati</taxon>
        <taxon>Bacteroidota</taxon>
        <taxon>Chitinophagia</taxon>
        <taxon>Chitinophagales</taxon>
        <taxon>Chitinophagaceae</taxon>
        <taxon>Flavipsychrobacter</taxon>
    </lineage>
</organism>
<dbReference type="GO" id="GO:0006221">
    <property type="term" value="P:pyrimidine nucleotide biosynthetic process"/>
    <property type="evidence" value="ECO:0007669"/>
    <property type="project" value="UniProtKB-KW"/>
</dbReference>
<dbReference type="EMBL" id="PPSL01000002">
    <property type="protein sequence ID" value="PQJ12094.1"/>
    <property type="molecule type" value="Genomic_DNA"/>
</dbReference>
<evidence type="ECO:0000313" key="4">
    <source>
        <dbReference type="Proteomes" id="UP000239872"/>
    </source>
</evidence>
<dbReference type="InterPro" id="IPR050138">
    <property type="entry name" value="DHOase/Allantoinase_Hydrolase"/>
</dbReference>
<dbReference type="NCBIfam" id="TIGR00857">
    <property type="entry name" value="pyrC_multi"/>
    <property type="match status" value="1"/>
</dbReference>
<dbReference type="PANTHER" id="PTHR43668">
    <property type="entry name" value="ALLANTOINASE"/>
    <property type="match status" value="1"/>
</dbReference>
<sequence length="435" mass="46853">MQVKINKARVIDTRSAFHDQLVDLSIENGIITEIKAIKKPAARSFPSITVDGVESWKGTAGAEIMISNGWVDVFADYREPGLEHKETIESGLNAAAAGGFAHVLVAPNTQPAISSKSVIQFILQKASGHAVTLHPMGAATQNAEGKELAEMMDMSANGAVAFTDGWKPIQNANLMLKALEYVKALEGTIVQMPIDAALASGGLMHEGINSTALGMPGIPLLAETLAIYRDIELVRYTGSKLHITGVSSAESVAMIRKAKADGIAVTCSVTPYHLALTDDMLTSYDSAYKVSPPLRTEADRLALVAAMADGTIDCIASHHRPHEWDAKTKEFEYAADGMAVQESSFNIIWDTLKEYISTERLVDALAVQPRNIFGIEHNPIEKGGNASLTLFSTTDSYTTTTANKKSVAMNSPFLDKQLSGRILGIFNNNKLHLNK</sequence>
<dbReference type="PANTHER" id="PTHR43668:SF2">
    <property type="entry name" value="ALLANTOINASE"/>
    <property type="match status" value="1"/>
</dbReference>
<feature type="domain" description="Dihydroorotase catalytic" evidence="2">
    <location>
        <begin position="66"/>
        <end position="251"/>
    </location>
</feature>
<dbReference type="GO" id="GO:0004038">
    <property type="term" value="F:allantoinase activity"/>
    <property type="evidence" value="ECO:0007669"/>
    <property type="project" value="TreeGrafter"/>
</dbReference>
<comment type="caution">
    <text evidence="3">The sequence shown here is derived from an EMBL/GenBank/DDBJ whole genome shotgun (WGS) entry which is preliminary data.</text>
</comment>
<reference evidence="3 4" key="1">
    <citation type="submission" date="2018-01" db="EMBL/GenBank/DDBJ databases">
        <title>A novel member of the phylum Bacteroidetes isolated from glacier ice.</title>
        <authorList>
            <person name="Liu Q."/>
            <person name="Xin Y.-H."/>
        </authorList>
    </citation>
    <scope>NUCLEOTIDE SEQUENCE [LARGE SCALE GENOMIC DNA]</scope>
    <source>
        <strain evidence="3 4">RB1R16</strain>
    </source>
</reference>
<keyword evidence="4" id="KW-1185">Reference proteome</keyword>
<dbReference type="GO" id="GO:0005737">
    <property type="term" value="C:cytoplasm"/>
    <property type="evidence" value="ECO:0007669"/>
    <property type="project" value="TreeGrafter"/>
</dbReference>
<dbReference type="Gene3D" id="2.30.40.10">
    <property type="entry name" value="Urease, subunit C, domain 1"/>
    <property type="match status" value="1"/>
</dbReference>
<gene>
    <name evidence="3" type="ORF">CJD36_009915</name>
</gene>
<dbReference type="SUPFAM" id="SSF51556">
    <property type="entry name" value="Metallo-dependent hydrolases"/>
    <property type="match status" value="1"/>
</dbReference>
<dbReference type="Gene3D" id="3.20.20.140">
    <property type="entry name" value="Metal-dependent hydrolases"/>
    <property type="match status" value="1"/>
</dbReference>
<dbReference type="InterPro" id="IPR011059">
    <property type="entry name" value="Metal-dep_hydrolase_composite"/>
</dbReference>
<proteinExistence type="predicted"/>
<dbReference type="InterPro" id="IPR032466">
    <property type="entry name" value="Metal_Hydrolase"/>
</dbReference>
<dbReference type="InterPro" id="IPR004722">
    <property type="entry name" value="DHOase"/>
</dbReference>
<dbReference type="OrthoDB" id="9765462at2"/>
<accession>A0A2S7SZF4</accession>
<keyword evidence="1" id="KW-0665">Pyrimidine biosynthesis</keyword>
<dbReference type="SUPFAM" id="SSF51338">
    <property type="entry name" value="Composite domain of metallo-dependent hydrolases"/>
    <property type="match status" value="1"/>
</dbReference>
<evidence type="ECO:0000256" key="1">
    <source>
        <dbReference type="ARBA" id="ARBA00022975"/>
    </source>
</evidence>
<dbReference type="AlphaFoldDB" id="A0A2S7SZF4"/>
<dbReference type="Pfam" id="PF12890">
    <property type="entry name" value="DHOase"/>
    <property type="match status" value="1"/>
</dbReference>
<dbReference type="Proteomes" id="UP000239872">
    <property type="component" value="Unassembled WGS sequence"/>
</dbReference>
<evidence type="ECO:0000259" key="2">
    <source>
        <dbReference type="Pfam" id="PF12890"/>
    </source>
</evidence>
<dbReference type="GO" id="GO:0046872">
    <property type="term" value="F:metal ion binding"/>
    <property type="evidence" value="ECO:0007669"/>
    <property type="project" value="InterPro"/>
</dbReference>
<dbReference type="GO" id="GO:0004151">
    <property type="term" value="F:dihydroorotase activity"/>
    <property type="evidence" value="ECO:0007669"/>
    <property type="project" value="InterPro"/>
</dbReference>
<name>A0A2S7SZF4_9BACT</name>
<protein>
    <submittedName>
        <fullName evidence="3">Dihydroorotase</fullName>
    </submittedName>
</protein>